<dbReference type="GO" id="GO:0003824">
    <property type="term" value="F:catalytic activity"/>
    <property type="evidence" value="ECO:0007669"/>
    <property type="project" value="InterPro"/>
</dbReference>
<dbReference type="SFLD" id="SFLDG01067">
    <property type="entry name" value="SPASM/twitch_domain_containing"/>
    <property type="match status" value="1"/>
</dbReference>
<dbReference type="NCBIfam" id="TIGR04085">
    <property type="entry name" value="rSAM_more_4Fe4S"/>
    <property type="match status" value="1"/>
</dbReference>
<evidence type="ECO:0000256" key="3">
    <source>
        <dbReference type="ARBA" id="ARBA00023004"/>
    </source>
</evidence>
<dbReference type="Pfam" id="PF04055">
    <property type="entry name" value="Radical_SAM"/>
    <property type="match status" value="1"/>
</dbReference>
<dbReference type="Gene3D" id="3.20.20.70">
    <property type="entry name" value="Aldolase class I"/>
    <property type="match status" value="1"/>
</dbReference>
<dbReference type="eggNOG" id="COG0535">
    <property type="taxonomic scope" value="Bacteria"/>
</dbReference>
<dbReference type="GO" id="GO:0051536">
    <property type="term" value="F:iron-sulfur cluster binding"/>
    <property type="evidence" value="ECO:0007669"/>
    <property type="project" value="UniProtKB-KW"/>
</dbReference>
<dbReference type="GO" id="GO:0046872">
    <property type="term" value="F:metal ion binding"/>
    <property type="evidence" value="ECO:0007669"/>
    <property type="project" value="UniProtKB-KW"/>
</dbReference>
<evidence type="ECO:0000313" key="6">
    <source>
        <dbReference type="EMBL" id="EGD46616.1"/>
    </source>
</evidence>
<evidence type="ECO:0000256" key="2">
    <source>
        <dbReference type="ARBA" id="ARBA00022723"/>
    </source>
</evidence>
<keyword evidence="1" id="KW-0949">S-adenosyl-L-methionine</keyword>
<keyword evidence="3" id="KW-0408">Iron</keyword>
<keyword evidence="4" id="KW-0411">Iron-sulfur</keyword>
<dbReference type="InterPro" id="IPR013785">
    <property type="entry name" value="Aldolase_TIM"/>
</dbReference>
<keyword evidence="7" id="KW-1185">Reference proteome</keyword>
<reference evidence="6" key="2">
    <citation type="submission" date="2011-01" db="EMBL/GenBank/DDBJ databases">
        <title>The Non-contiguous Finished genome of Clostridium papyrosolvens.</title>
        <authorList>
            <person name="Lucas S."/>
            <person name="Copeland A."/>
            <person name="Lapidus A."/>
            <person name="Cheng J.-F."/>
            <person name="Goodwin L."/>
            <person name="Pitluck S."/>
            <person name="Misra M."/>
            <person name="Chertkov O."/>
            <person name="Detter J.C."/>
            <person name="Han C."/>
            <person name="Tapia R."/>
            <person name="Land M."/>
            <person name="Hauser L."/>
            <person name="Kyrpides N."/>
            <person name="Ivanova N."/>
            <person name="Pagani I."/>
            <person name="Mouttaki H."/>
            <person name="He Z."/>
            <person name="Zhou J."/>
            <person name="Hemme C.L."/>
            <person name="Woyke T."/>
        </authorList>
    </citation>
    <scope>NUCLEOTIDE SEQUENCE [LARGE SCALE GENOMIC DNA]</scope>
    <source>
        <strain evidence="6">DSM 2782</strain>
    </source>
</reference>
<protein>
    <submittedName>
        <fullName evidence="6">Radical SAM domain protein</fullName>
    </submittedName>
</protein>
<dbReference type="EMBL" id="ACXX02000012">
    <property type="protein sequence ID" value="EGD46616.1"/>
    <property type="molecule type" value="Genomic_DNA"/>
</dbReference>
<dbReference type="InterPro" id="IPR058240">
    <property type="entry name" value="rSAM_sf"/>
</dbReference>
<dbReference type="SFLD" id="SFLDG01386">
    <property type="entry name" value="main_SPASM_domain-containing"/>
    <property type="match status" value="1"/>
</dbReference>
<dbReference type="SUPFAM" id="SSF102114">
    <property type="entry name" value="Radical SAM enzymes"/>
    <property type="match status" value="1"/>
</dbReference>
<gene>
    <name evidence="6" type="ORF">Cpap_0998</name>
</gene>
<reference evidence="6" key="1">
    <citation type="submission" date="2009-07" db="EMBL/GenBank/DDBJ databases">
        <authorList>
            <consortium name="US DOE Joint Genome Institute (JGI-PGF)"/>
            <person name="Lucas S."/>
            <person name="Copeland A."/>
            <person name="Lapidus A."/>
            <person name="Glavina del Rio T."/>
            <person name="Tice H."/>
            <person name="Bruce D."/>
            <person name="Goodwin L."/>
            <person name="Pitluck S."/>
            <person name="Larimer F."/>
            <person name="Land M.L."/>
            <person name="Mouttaki H."/>
            <person name="He Z."/>
            <person name="Zhou J."/>
            <person name="Hemme C.L."/>
        </authorList>
    </citation>
    <scope>NUCLEOTIDE SEQUENCE [LARGE SCALE GENOMIC DNA]</scope>
    <source>
        <strain evidence="6">DSM 2782</strain>
    </source>
</reference>
<dbReference type="InterPro" id="IPR050377">
    <property type="entry name" value="Radical_SAM_PqqE_MftC-like"/>
</dbReference>
<dbReference type="PANTHER" id="PTHR11228">
    <property type="entry name" value="RADICAL SAM DOMAIN PROTEIN"/>
    <property type="match status" value="1"/>
</dbReference>
<dbReference type="RefSeq" id="WP_004621006.1">
    <property type="nucleotide sequence ID" value="NZ_ACXX02000012.1"/>
</dbReference>
<evidence type="ECO:0000313" key="7">
    <source>
        <dbReference type="Proteomes" id="UP000003860"/>
    </source>
</evidence>
<dbReference type="OrthoDB" id="9782387at2"/>
<name>F1TFZ7_9FIRM</name>
<proteinExistence type="predicted"/>
<keyword evidence="2" id="KW-0479">Metal-binding</keyword>
<dbReference type="CDD" id="cd01335">
    <property type="entry name" value="Radical_SAM"/>
    <property type="match status" value="1"/>
</dbReference>
<dbReference type="Pfam" id="PF13186">
    <property type="entry name" value="SPASM"/>
    <property type="match status" value="1"/>
</dbReference>
<evidence type="ECO:0000259" key="5">
    <source>
        <dbReference type="PROSITE" id="PS51918"/>
    </source>
</evidence>
<evidence type="ECO:0000256" key="1">
    <source>
        <dbReference type="ARBA" id="ARBA00022691"/>
    </source>
</evidence>
<dbReference type="PANTHER" id="PTHR11228:SF7">
    <property type="entry name" value="PQQA PEPTIDE CYCLASE"/>
    <property type="match status" value="1"/>
</dbReference>
<dbReference type="AlphaFoldDB" id="F1TFZ7"/>
<dbReference type="CDD" id="cd21109">
    <property type="entry name" value="SPASM"/>
    <property type="match status" value="1"/>
</dbReference>
<organism evidence="6 7">
    <name type="scientific">Ruminiclostridium papyrosolvens DSM 2782</name>
    <dbReference type="NCBI Taxonomy" id="588581"/>
    <lineage>
        <taxon>Bacteria</taxon>
        <taxon>Bacillati</taxon>
        <taxon>Bacillota</taxon>
        <taxon>Clostridia</taxon>
        <taxon>Eubacteriales</taxon>
        <taxon>Oscillospiraceae</taxon>
        <taxon>Ruminiclostridium</taxon>
    </lineage>
</organism>
<sequence length="454" mass="52286">MARILRPDHRLTQEDNGCLVLKNVHYENVVYQLQPIVALIFSLYDGLRSDEEIKEIAKYLFGSKKESEFNRFMDNFFLSYQRFLIPVEKAEKFFPKPWPSYAPEDYAIKQNLMIKDSRRLPAPQYLVLYLTNNCIRKCPYCYAKAKQKETVEENSMDTEIVMRIIQEAFMLGIEGILLTGGEPLLRPDIYKIIDCAASYHISVGLSTKGKINTDILQTIDFSLLNLSLSIDSHIPDVANALAGSPTFYRDMLDNITNLKRINVPYSVTTVITKLNQGHIRDTIQYFIDQGARNILLEHNVCSDKENKLFVCEDEKVTIDNYINELKNIPEFRGKLTHSAYDKGVVNVTKLKCSTGRSRLSIRYDGKYIFCEKLANADDIELGNIFDKSVLDVWNSEELLAYINPERDSYKETVCFDCVEFDHCTGKNSCISQSKNQHGTYFRPIKEAEYACTQR</sequence>
<dbReference type="InterPro" id="IPR007197">
    <property type="entry name" value="rSAM"/>
</dbReference>
<dbReference type="InterPro" id="IPR023885">
    <property type="entry name" value="4Fe4S-binding_SPASM_dom"/>
</dbReference>
<comment type="caution">
    <text evidence="6">The sequence shown here is derived from an EMBL/GenBank/DDBJ whole genome shotgun (WGS) entry which is preliminary data.</text>
</comment>
<feature type="domain" description="Radical SAM core" evidence="5">
    <location>
        <begin position="120"/>
        <end position="335"/>
    </location>
</feature>
<dbReference type="PROSITE" id="PS51918">
    <property type="entry name" value="RADICAL_SAM"/>
    <property type="match status" value="1"/>
</dbReference>
<evidence type="ECO:0000256" key="4">
    <source>
        <dbReference type="ARBA" id="ARBA00023014"/>
    </source>
</evidence>
<dbReference type="SFLD" id="SFLDS00029">
    <property type="entry name" value="Radical_SAM"/>
    <property type="match status" value="1"/>
</dbReference>
<dbReference type="Proteomes" id="UP000003860">
    <property type="component" value="Unassembled WGS sequence"/>
</dbReference>
<accession>F1TFZ7</accession>
<dbReference type="STRING" id="588581.Cpap_0998"/>